<dbReference type="Pfam" id="PF00497">
    <property type="entry name" value="SBP_bac_3"/>
    <property type="match status" value="1"/>
</dbReference>
<dbReference type="SMART" id="SM00062">
    <property type="entry name" value="PBPb"/>
    <property type="match status" value="1"/>
</dbReference>
<keyword evidence="3 5" id="KW-0732">Signal</keyword>
<evidence type="ECO:0000256" key="4">
    <source>
        <dbReference type="RuleBase" id="RU003744"/>
    </source>
</evidence>
<dbReference type="PANTHER" id="PTHR35936">
    <property type="entry name" value="MEMBRANE-BOUND LYTIC MUREIN TRANSGLYCOSYLASE F"/>
    <property type="match status" value="1"/>
</dbReference>
<dbReference type="AlphaFoldDB" id="A0A069RDV4"/>
<evidence type="ECO:0000256" key="1">
    <source>
        <dbReference type="ARBA" id="ARBA00004196"/>
    </source>
</evidence>
<feature type="signal peptide" evidence="5">
    <location>
        <begin position="1"/>
        <end position="25"/>
    </location>
</feature>
<dbReference type="GO" id="GO:0030313">
    <property type="term" value="C:cell envelope"/>
    <property type="evidence" value="ECO:0007669"/>
    <property type="project" value="UniProtKB-SubCell"/>
</dbReference>
<keyword evidence="9" id="KW-1185">Reference proteome</keyword>
<evidence type="ECO:0000313" key="9">
    <source>
        <dbReference type="Proteomes" id="UP000027946"/>
    </source>
</evidence>
<dbReference type="SMART" id="SM00079">
    <property type="entry name" value="PBPe"/>
    <property type="match status" value="1"/>
</dbReference>
<feature type="domain" description="Solute-binding protein family 3/N-terminal" evidence="6">
    <location>
        <begin position="49"/>
        <end position="275"/>
    </location>
</feature>
<comment type="caution">
    <text evidence="8">The sequence shown here is derived from an EMBL/GenBank/DDBJ whole genome shotgun (WGS) entry which is preliminary data.</text>
</comment>
<dbReference type="Proteomes" id="UP000027946">
    <property type="component" value="Unassembled WGS sequence"/>
</dbReference>
<evidence type="ECO:0000256" key="2">
    <source>
        <dbReference type="ARBA" id="ARBA00010333"/>
    </source>
</evidence>
<feature type="domain" description="Ionotropic glutamate receptor C-terminal" evidence="7">
    <location>
        <begin position="49"/>
        <end position="269"/>
    </location>
</feature>
<accession>A0A069RDV4</accession>
<evidence type="ECO:0000259" key="6">
    <source>
        <dbReference type="SMART" id="SM00062"/>
    </source>
</evidence>
<dbReference type="InterPro" id="IPR001638">
    <property type="entry name" value="Solute-binding_3/MltF_N"/>
</dbReference>
<dbReference type="InterPro" id="IPR001320">
    <property type="entry name" value="Iontro_rcpt_C"/>
</dbReference>
<dbReference type="GO" id="GO:0016020">
    <property type="term" value="C:membrane"/>
    <property type="evidence" value="ECO:0007669"/>
    <property type="project" value="InterPro"/>
</dbReference>
<sequence>MSKKFKSLVAILMMASMLFTLTACSSSPKEEGSDSAAAAKVEQIKEKGKLVLGTSADYPPFEFHKQIDGKDEIVGFDIEIAKEIAKELGVELEIKDMKFDGLLAALQTGKVDVVIAGMNPDEDRRKAVDFSDVYYKEVQSVVTKTDNVDKIKTLDDLKGKKVGVQKGTTMESIAQEKMTESEIKALGKVTDIVLELKNDKVDAIVMEKPVAKAYISANPDIAMTGIELEPEDTGFAVAVKKGNEDLVSSINDVLKKLSDEGKIDQFIADANILMEQE</sequence>
<proteinExistence type="inferred from homology"/>
<evidence type="ECO:0000256" key="3">
    <source>
        <dbReference type="ARBA" id="ARBA00022729"/>
    </source>
</evidence>
<dbReference type="GO" id="GO:0015276">
    <property type="term" value="F:ligand-gated monoatomic ion channel activity"/>
    <property type="evidence" value="ECO:0007669"/>
    <property type="project" value="InterPro"/>
</dbReference>
<comment type="subcellular location">
    <subcellularLocation>
        <location evidence="1">Cell envelope</location>
    </subcellularLocation>
</comment>
<dbReference type="RefSeq" id="WP_038266977.1">
    <property type="nucleotide sequence ID" value="NZ_FSRH01000012.1"/>
</dbReference>
<organism evidence="8 9">
    <name type="scientific">Peptoclostridium litorale DSM 5388</name>
    <dbReference type="NCBI Taxonomy" id="1121324"/>
    <lineage>
        <taxon>Bacteria</taxon>
        <taxon>Bacillati</taxon>
        <taxon>Bacillota</taxon>
        <taxon>Clostridia</taxon>
        <taxon>Peptostreptococcales</taxon>
        <taxon>Peptoclostridiaceae</taxon>
        <taxon>Peptoclostridium</taxon>
    </lineage>
</organism>
<evidence type="ECO:0000313" key="8">
    <source>
        <dbReference type="EMBL" id="KDR94385.1"/>
    </source>
</evidence>
<evidence type="ECO:0000259" key="7">
    <source>
        <dbReference type="SMART" id="SM00079"/>
    </source>
</evidence>
<evidence type="ECO:0000256" key="5">
    <source>
        <dbReference type="SAM" id="SignalP"/>
    </source>
</evidence>
<dbReference type="PROSITE" id="PS51257">
    <property type="entry name" value="PROKAR_LIPOPROTEIN"/>
    <property type="match status" value="1"/>
</dbReference>
<gene>
    <name evidence="8" type="primary">artP</name>
    <name evidence="8" type="ORF">CLIT_20c00300</name>
</gene>
<dbReference type="InterPro" id="IPR018313">
    <property type="entry name" value="SBP_3_CS"/>
</dbReference>
<dbReference type="EMBL" id="JJMM01000020">
    <property type="protein sequence ID" value="KDR94385.1"/>
    <property type="molecule type" value="Genomic_DNA"/>
</dbReference>
<dbReference type="PROSITE" id="PS01039">
    <property type="entry name" value="SBP_BACTERIAL_3"/>
    <property type="match status" value="1"/>
</dbReference>
<dbReference type="CDD" id="cd13620">
    <property type="entry name" value="PBP2_GltS"/>
    <property type="match status" value="1"/>
</dbReference>
<dbReference type="SUPFAM" id="SSF53850">
    <property type="entry name" value="Periplasmic binding protein-like II"/>
    <property type="match status" value="1"/>
</dbReference>
<dbReference type="STRING" id="1121324.CLIT_20c00300"/>
<dbReference type="OrthoDB" id="9774451at2"/>
<dbReference type="PANTHER" id="PTHR35936:SF17">
    <property type="entry name" value="ARGININE-BINDING EXTRACELLULAR PROTEIN ARTP"/>
    <property type="match status" value="1"/>
</dbReference>
<dbReference type="eggNOG" id="COG0834">
    <property type="taxonomic scope" value="Bacteria"/>
</dbReference>
<comment type="similarity">
    <text evidence="2 4">Belongs to the bacterial solute-binding protein 3 family.</text>
</comment>
<reference evidence="8 9" key="1">
    <citation type="submission" date="2014-03" db="EMBL/GenBank/DDBJ databases">
        <title>Genome sequence of Clostridium litorale W6, DSM 5388.</title>
        <authorList>
            <person name="Poehlein A."/>
            <person name="Jagirdar A."/>
            <person name="Khonsari B."/>
            <person name="Chibani C.M."/>
            <person name="Gutierrez Gutierrez D.A."/>
            <person name="Davydova E."/>
            <person name="Alghaithi H.S."/>
            <person name="Nair K.P."/>
            <person name="Dhamotharan K."/>
            <person name="Chandran L."/>
            <person name="G W."/>
            <person name="Daniel R."/>
        </authorList>
    </citation>
    <scope>NUCLEOTIDE SEQUENCE [LARGE SCALE GENOMIC DNA]</scope>
    <source>
        <strain evidence="8 9">W6</strain>
    </source>
</reference>
<name>A0A069RDV4_PEPLI</name>
<feature type="chain" id="PRO_5010248564" evidence="5">
    <location>
        <begin position="26"/>
        <end position="277"/>
    </location>
</feature>
<protein>
    <submittedName>
        <fullName evidence="8">Arginine-binding extracellular protein ArtP</fullName>
    </submittedName>
</protein>
<dbReference type="Gene3D" id="3.40.190.10">
    <property type="entry name" value="Periplasmic binding protein-like II"/>
    <property type="match status" value="2"/>
</dbReference>